<comment type="similarity">
    <text evidence="3 7">Belongs to the PRA1 family.</text>
</comment>
<dbReference type="EMBL" id="SDMP01000002">
    <property type="protein sequence ID" value="RYR72353.1"/>
    <property type="molecule type" value="Genomic_DNA"/>
</dbReference>
<evidence type="ECO:0000256" key="2">
    <source>
        <dbReference type="ARBA" id="ARBA00004127"/>
    </source>
</evidence>
<keyword evidence="4 7" id="KW-0812">Transmembrane</keyword>
<dbReference type="GO" id="GO:0016020">
    <property type="term" value="C:membrane"/>
    <property type="evidence" value="ECO:0007669"/>
    <property type="project" value="UniProtKB-SubCell"/>
</dbReference>
<feature type="transmembrane region" description="Helical" evidence="7">
    <location>
        <begin position="151"/>
        <end position="184"/>
    </location>
</feature>
<keyword evidence="7" id="KW-0813">Transport</keyword>
<dbReference type="InterPro" id="IPR004895">
    <property type="entry name" value="Prenylated_rab_accept_PRA1"/>
</dbReference>
<dbReference type="OrthoDB" id="63113at2759"/>
<keyword evidence="5 7" id="KW-1133">Transmembrane helix</keyword>
<keyword evidence="6 7" id="KW-0472">Membrane</keyword>
<evidence type="ECO:0000256" key="1">
    <source>
        <dbReference type="ARBA" id="ARBA00002501"/>
    </source>
</evidence>
<organism evidence="8 10">
    <name type="scientific">Arachis hypogaea</name>
    <name type="common">Peanut</name>
    <dbReference type="NCBI Taxonomy" id="3818"/>
    <lineage>
        <taxon>Eukaryota</taxon>
        <taxon>Viridiplantae</taxon>
        <taxon>Streptophyta</taxon>
        <taxon>Embryophyta</taxon>
        <taxon>Tracheophyta</taxon>
        <taxon>Spermatophyta</taxon>
        <taxon>Magnoliopsida</taxon>
        <taxon>eudicotyledons</taxon>
        <taxon>Gunneridae</taxon>
        <taxon>Pentapetalae</taxon>
        <taxon>rosids</taxon>
        <taxon>fabids</taxon>
        <taxon>Fabales</taxon>
        <taxon>Fabaceae</taxon>
        <taxon>Papilionoideae</taxon>
        <taxon>50 kb inversion clade</taxon>
        <taxon>dalbergioids sensu lato</taxon>
        <taxon>Dalbergieae</taxon>
        <taxon>Pterocarpus clade</taxon>
        <taxon>Arachis</taxon>
    </lineage>
</organism>
<evidence type="ECO:0000313" key="8">
    <source>
        <dbReference type="EMBL" id="RYR27038.1"/>
    </source>
</evidence>
<evidence type="ECO:0000256" key="7">
    <source>
        <dbReference type="RuleBase" id="RU363107"/>
    </source>
</evidence>
<comment type="caution">
    <text evidence="8">The sequence shown here is derived from an EMBL/GenBank/DDBJ whole genome shotgun (WGS) entry which is preliminary data.</text>
</comment>
<proteinExistence type="inferred from homology"/>
<dbReference type="AlphaFoldDB" id="A0A445AKW6"/>
<dbReference type="Proteomes" id="UP000289738">
    <property type="component" value="Chromosome A02"/>
</dbReference>
<comment type="subcellular location">
    <subcellularLocation>
        <location evidence="2">Endomembrane system</location>
        <topology evidence="2">Multi-pass membrane protein</topology>
    </subcellularLocation>
    <subcellularLocation>
        <location evidence="7">Membrane</location>
        <topology evidence="7">Multi-pass membrane protein</topology>
    </subcellularLocation>
</comment>
<protein>
    <recommendedName>
        <fullName evidence="7">PRA1 family protein</fullName>
    </recommendedName>
</protein>
<evidence type="ECO:0000256" key="5">
    <source>
        <dbReference type="ARBA" id="ARBA00022989"/>
    </source>
</evidence>
<dbReference type="GO" id="GO:0016192">
    <property type="term" value="P:vesicle-mediated transport"/>
    <property type="evidence" value="ECO:0007669"/>
    <property type="project" value="TreeGrafter"/>
</dbReference>
<gene>
    <name evidence="9" type="ORF">Ahy_A02g006563</name>
    <name evidence="8" type="ORF">Ahy_B02g061363</name>
</gene>
<evidence type="ECO:0000313" key="10">
    <source>
        <dbReference type="Proteomes" id="UP000289738"/>
    </source>
</evidence>
<dbReference type="Gramene" id="arahy.Tifrunner.gnm2.ann2.Ah12g350700.1">
    <property type="protein sequence ID" value="arahy.Tifrunner.gnm2.ann2.Ah12g350700.1-CDS-1"/>
    <property type="gene ID" value="arahy.Tifrunner.gnm2.ann2.Ah12g350700"/>
</dbReference>
<sequence>MSSTAPPVLPISSHQLSTQTTTAPTVASAVSGPESASSTAALRSFIGRLTDSLRHGLDQRRPWAELVDRTAFSKPESFSDATVRVRKNYSYFRVNYYAVVAVILAVSLLTNPFSLVVLVGLLAAWTFLYLFRPSDQPVVLFGRTFSDFETLAMLSALTVFSVFLTSVGSVIISALMVGVTVVCLHGAFRQPEDLFLDEQEPSQATGFLSFLRGAAANAAVASATSAVPSRV</sequence>
<reference evidence="8 10" key="1">
    <citation type="submission" date="2019-01" db="EMBL/GenBank/DDBJ databases">
        <title>Sequencing of cultivated peanut Arachis hypogaea provides insights into genome evolution and oil improvement.</title>
        <authorList>
            <person name="Chen X."/>
        </authorList>
    </citation>
    <scope>NUCLEOTIDE SEQUENCE [LARGE SCALE GENOMIC DNA]</scope>
    <source>
        <strain evidence="10">cv. Fuhuasheng</strain>
        <strain evidence="8">GDAAS-fuhuasheng2018</strain>
        <tissue evidence="8">Leaves</tissue>
    </source>
</reference>
<evidence type="ECO:0000256" key="4">
    <source>
        <dbReference type="ARBA" id="ARBA00022692"/>
    </source>
</evidence>
<feature type="transmembrane region" description="Helical" evidence="7">
    <location>
        <begin position="98"/>
        <end position="131"/>
    </location>
</feature>
<keyword evidence="10" id="KW-1185">Reference proteome</keyword>
<evidence type="ECO:0000313" key="9">
    <source>
        <dbReference type="EMBL" id="RYR72353.1"/>
    </source>
</evidence>
<evidence type="ECO:0000256" key="6">
    <source>
        <dbReference type="ARBA" id="ARBA00023136"/>
    </source>
</evidence>
<dbReference type="GO" id="GO:0005783">
    <property type="term" value="C:endoplasmic reticulum"/>
    <property type="evidence" value="ECO:0007669"/>
    <property type="project" value="TreeGrafter"/>
</dbReference>
<dbReference type="GO" id="GO:0005794">
    <property type="term" value="C:Golgi apparatus"/>
    <property type="evidence" value="ECO:0007669"/>
    <property type="project" value="TreeGrafter"/>
</dbReference>
<dbReference type="PANTHER" id="PTHR19317">
    <property type="entry name" value="PRENYLATED RAB ACCEPTOR 1-RELATED"/>
    <property type="match status" value="1"/>
</dbReference>
<name>A0A445AKW6_ARAHY</name>
<dbReference type="STRING" id="3818.A0A445AKW6"/>
<evidence type="ECO:0000256" key="3">
    <source>
        <dbReference type="ARBA" id="ARBA00006483"/>
    </source>
</evidence>
<accession>A0A445AKW6</accession>
<dbReference type="PANTHER" id="PTHR19317:SF34">
    <property type="entry name" value="PRA1 FAMILY PROTEIN-RELATED"/>
    <property type="match status" value="1"/>
</dbReference>
<dbReference type="Pfam" id="PF03208">
    <property type="entry name" value="PRA1"/>
    <property type="match status" value="1"/>
</dbReference>
<dbReference type="Gramene" id="arahy.Tifrunner.gnm2.ann2.Ah02g308000.1">
    <property type="protein sequence ID" value="arahy.Tifrunner.gnm2.ann2.Ah02g308000.1-CDS-1"/>
    <property type="gene ID" value="arahy.Tifrunner.gnm2.ann2.Ah02g308000"/>
</dbReference>
<dbReference type="EMBL" id="SDMP01000012">
    <property type="protein sequence ID" value="RYR27038.1"/>
    <property type="molecule type" value="Genomic_DNA"/>
</dbReference>
<comment type="function">
    <text evidence="1 7">May be involved in both secretory and endocytic intracellular trafficking in the endosomal/prevacuolar compartments.</text>
</comment>
<dbReference type="Proteomes" id="UP000289738">
    <property type="component" value="Chromosome B02"/>
</dbReference>